<feature type="transmembrane region" description="Helical" evidence="2">
    <location>
        <begin position="305"/>
        <end position="323"/>
    </location>
</feature>
<dbReference type="Proteomes" id="UP000085678">
    <property type="component" value="Unplaced"/>
</dbReference>
<keyword evidence="2" id="KW-1133">Transmembrane helix</keyword>
<evidence type="ECO:0000256" key="2">
    <source>
        <dbReference type="SAM" id="Phobius"/>
    </source>
</evidence>
<feature type="compositionally biased region" description="Low complexity" evidence="1">
    <location>
        <begin position="122"/>
        <end position="137"/>
    </location>
</feature>
<dbReference type="RefSeq" id="XP_013393651.1">
    <property type="nucleotide sequence ID" value="XM_013538197.1"/>
</dbReference>
<organism evidence="4 5">
    <name type="scientific">Lingula anatina</name>
    <name type="common">Brachiopod</name>
    <name type="synonym">Lingula unguis</name>
    <dbReference type="NCBI Taxonomy" id="7574"/>
    <lineage>
        <taxon>Eukaryota</taxon>
        <taxon>Metazoa</taxon>
        <taxon>Spiralia</taxon>
        <taxon>Lophotrochozoa</taxon>
        <taxon>Brachiopoda</taxon>
        <taxon>Linguliformea</taxon>
        <taxon>Lingulata</taxon>
        <taxon>Lingulida</taxon>
        <taxon>Linguloidea</taxon>
        <taxon>Lingulidae</taxon>
        <taxon>Lingula</taxon>
    </lineage>
</organism>
<dbReference type="AlphaFoldDB" id="A0A1S3I725"/>
<feature type="transmembrane region" description="Helical" evidence="2">
    <location>
        <begin position="248"/>
        <end position="268"/>
    </location>
</feature>
<dbReference type="KEGG" id="lak:106161290"/>
<dbReference type="GO" id="GO:0042981">
    <property type="term" value="P:regulation of apoptotic process"/>
    <property type="evidence" value="ECO:0007669"/>
    <property type="project" value="InterPro"/>
</dbReference>
<dbReference type="CDD" id="cd01671">
    <property type="entry name" value="CARD"/>
    <property type="match status" value="1"/>
</dbReference>
<keyword evidence="2" id="KW-0472">Membrane</keyword>
<dbReference type="InParanoid" id="A0A1S3I725"/>
<reference evidence="5" key="1">
    <citation type="submission" date="2025-08" db="UniProtKB">
        <authorList>
            <consortium name="RefSeq"/>
        </authorList>
    </citation>
    <scope>IDENTIFICATION</scope>
    <source>
        <tissue evidence="5">Gonads</tissue>
    </source>
</reference>
<dbReference type="PANTHER" id="PTHR15034">
    <property type="entry name" value="DEATH DOMAIN-CONTAINING PROTEIN CRADD"/>
    <property type="match status" value="1"/>
</dbReference>
<accession>A0A1S3I725</accession>
<feature type="domain" description="CARD" evidence="3">
    <location>
        <begin position="1"/>
        <end position="92"/>
    </location>
</feature>
<evidence type="ECO:0000256" key="1">
    <source>
        <dbReference type="SAM" id="MobiDB-lite"/>
    </source>
</evidence>
<name>A0A1S3I725_LINAN</name>
<dbReference type="InterPro" id="IPR011029">
    <property type="entry name" value="DEATH-like_dom_sf"/>
</dbReference>
<sequence>MEPPWVKAIRKNYKLLTDVMNADELLPYLYQNDVINHNEMETIKAKNSRPDQCECLIGYILRTDPEIDPYGHFVSALRGIKQNHLANSLESTYQSLPQDSCEATIVPTQDVTDTPSSAQCRTDLPLQQNTDDTTTNNSSLYKETPLNYVKKVYKGLDSLLRSVAKQTYDDMVEPVLSGSNLERLVYLFHLVGYNIAWINILFVMMPEVIFTIFFTTIVLCCILGNSTKNNKIMPVYEAFKDIVSPLQKVWGTLFVSCSFVVRYFMLPALKNTELIFVFVLTMLLIVILLSVEYDVMPSADITRSPLIIINVLDNVCSLIFFVFNTPSFL</sequence>
<dbReference type="Pfam" id="PF00619">
    <property type="entry name" value="CARD"/>
    <property type="match status" value="1"/>
</dbReference>
<dbReference type="PROSITE" id="PS50209">
    <property type="entry name" value="CARD"/>
    <property type="match status" value="1"/>
</dbReference>
<dbReference type="InterPro" id="IPR037939">
    <property type="entry name" value="CRADD"/>
</dbReference>
<protein>
    <submittedName>
        <fullName evidence="5">Uncharacterized protein LOC106161290</fullName>
    </submittedName>
</protein>
<gene>
    <name evidence="5" type="primary">LOC106161290</name>
</gene>
<feature type="compositionally biased region" description="Polar residues" evidence="1">
    <location>
        <begin position="110"/>
        <end position="120"/>
    </location>
</feature>
<dbReference type="GeneID" id="106161290"/>
<dbReference type="InterPro" id="IPR001315">
    <property type="entry name" value="CARD"/>
</dbReference>
<dbReference type="PANTHER" id="PTHR15034:SF5">
    <property type="entry name" value="DEATH DOMAIN-CONTAINING PROTEIN CRADD"/>
    <property type="match status" value="1"/>
</dbReference>
<feature type="region of interest" description="Disordered" evidence="1">
    <location>
        <begin position="110"/>
        <end position="137"/>
    </location>
</feature>
<evidence type="ECO:0000313" key="4">
    <source>
        <dbReference type="Proteomes" id="UP000085678"/>
    </source>
</evidence>
<dbReference type="SUPFAM" id="SSF47986">
    <property type="entry name" value="DEATH domain"/>
    <property type="match status" value="1"/>
</dbReference>
<keyword evidence="4" id="KW-1185">Reference proteome</keyword>
<evidence type="ECO:0000259" key="3">
    <source>
        <dbReference type="PROSITE" id="PS50209"/>
    </source>
</evidence>
<dbReference type="GO" id="GO:0070513">
    <property type="term" value="F:death domain binding"/>
    <property type="evidence" value="ECO:0007669"/>
    <property type="project" value="InterPro"/>
</dbReference>
<dbReference type="Gene3D" id="1.10.533.10">
    <property type="entry name" value="Death Domain, Fas"/>
    <property type="match status" value="1"/>
</dbReference>
<feature type="transmembrane region" description="Helical" evidence="2">
    <location>
        <begin position="208"/>
        <end position="227"/>
    </location>
</feature>
<proteinExistence type="predicted"/>
<keyword evidence="2" id="KW-0812">Transmembrane</keyword>
<feature type="transmembrane region" description="Helical" evidence="2">
    <location>
        <begin position="274"/>
        <end position="293"/>
    </location>
</feature>
<feature type="transmembrane region" description="Helical" evidence="2">
    <location>
        <begin position="184"/>
        <end position="202"/>
    </location>
</feature>
<evidence type="ECO:0000313" key="5">
    <source>
        <dbReference type="RefSeq" id="XP_013393651.1"/>
    </source>
</evidence>
<dbReference type="GO" id="GO:0002020">
    <property type="term" value="F:protease binding"/>
    <property type="evidence" value="ECO:0007669"/>
    <property type="project" value="InterPro"/>
</dbReference>